<dbReference type="Proteomes" id="UP000554235">
    <property type="component" value="Unassembled WGS sequence"/>
</dbReference>
<reference evidence="2 3" key="1">
    <citation type="submission" date="2020-01" db="EMBL/GenBank/DDBJ databases">
        <title>Identification and distribution of gene clusters putatively required for synthesis of sphingolipid metabolism inhibitors in phylogenetically diverse species of the filamentous fungus Fusarium.</title>
        <authorList>
            <person name="Kim H.-S."/>
            <person name="Busman M."/>
            <person name="Brown D.W."/>
            <person name="Divon H."/>
            <person name="Uhlig S."/>
            <person name="Proctor R.H."/>
        </authorList>
    </citation>
    <scope>NUCLEOTIDE SEQUENCE [LARGE SCALE GENOMIC DNA]</scope>
    <source>
        <strain evidence="2 3">NRRL 20459</strain>
    </source>
</reference>
<proteinExistence type="predicted"/>
<feature type="region of interest" description="Disordered" evidence="1">
    <location>
        <begin position="21"/>
        <end position="78"/>
    </location>
</feature>
<accession>A0A8H4LFH5</accession>
<comment type="caution">
    <text evidence="2">The sequence shown here is derived from an EMBL/GenBank/DDBJ whole genome shotgun (WGS) entry which is preliminary data.</text>
</comment>
<organism evidence="2 3">
    <name type="scientific">Fusarium albosuccineum</name>
    <dbReference type="NCBI Taxonomy" id="1237068"/>
    <lineage>
        <taxon>Eukaryota</taxon>
        <taxon>Fungi</taxon>
        <taxon>Dikarya</taxon>
        <taxon>Ascomycota</taxon>
        <taxon>Pezizomycotina</taxon>
        <taxon>Sordariomycetes</taxon>
        <taxon>Hypocreomycetidae</taxon>
        <taxon>Hypocreales</taxon>
        <taxon>Nectriaceae</taxon>
        <taxon>Fusarium</taxon>
        <taxon>Fusarium decemcellulare species complex</taxon>
    </lineage>
</organism>
<evidence type="ECO:0000256" key="1">
    <source>
        <dbReference type="SAM" id="MobiDB-lite"/>
    </source>
</evidence>
<dbReference type="AlphaFoldDB" id="A0A8H4LFH5"/>
<protein>
    <submittedName>
        <fullName evidence="2">Uncharacterized protein</fullName>
    </submittedName>
</protein>
<feature type="compositionally biased region" description="Basic and acidic residues" evidence="1">
    <location>
        <begin position="36"/>
        <end position="54"/>
    </location>
</feature>
<sequence>MLSIGRPQTCSMFSVAQQPSVWQKPPSYPQPAAGLAREECGGGRNGRDMSDRLTRQPSSAGGQWHHTTLNQDKTGQRGNAEEIFAQIRRARSWPSGSLHPNPNLASQSGQGVAAAAGADNAGACWGWFARRPPLPLYLPLPLPLPLPLSFASQLCLPPKRKPASSRCNAIVRQPSQGRLDTERV</sequence>
<keyword evidence="3" id="KW-1185">Reference proteome</keyword>
<dbReference type="EMBL" id="JAADYS010000579">
    <property type="protein sequence ID" value="KAF4468685.1"/>
    <property type="molecule type" value="Genomic_DNA"/>
</dbReference>
<evidence type="ECO:0000313" key="3">
    <source>
        <dbReference type="Proteomes" id="UP000554235"/>
    </source>
</evidence>
<gene>
    <name evidence="2" type="ORF">FALBO_4426</name>
</gene>
<evidence type="ECO:0000313" key="2">
    <source>
        <dbReference type="EMBL" id="KAF4468685.1"/>
    </source>
</evidence>
<name>A0A8H4LFH5_9HYPO</name>
<feature type="compositionally biased region" description="Polar residues" evidence="1">
    <location>
        <begin position="55"/>
        <end position="77"/>
    </location>
</feature>